<evidence type="ECO:0000313" key="2">
    <source>
        <dbReference type="EMBL" id="KAJ7360666.1"/>
    </source>
</evidence>
<evidence type="ECO:0000313" key="3">
    <source>
        <dbReference type="Proteomes" id="UP001218218"/>
    </source>
</evidence>
<feature type="region of interest" description="Disordered" evidence="1">
    <location>
        <begin position="134"/>
        <end position="182"/>
    </location>
</feature>
<accession>A0AAD7EZ63</accession>
<name>A0AAD7EZ63_9AGAR</name>
<sequence>MGFIAPPPESNTSNYSTVVNTTDGRCAVSRETNHLQSCHLVPEAEVKWRHIRTHAKPPRDQFPAKLCATTSTHKVWVSEIFFAPYAGMTVSHIHQINVHAFTWGLFHASQNILHELKKTQGILTVVEQTTVSVSAIPPTKRRRTEGSGGTNDGPKEQESRTDVDDEAPLLTDGDRSSDDAAPQVSLGCFCLNKT</sequence>
<proteinExistence type="predicted"/>
<organism evidence="2 3">
    <name type="scientific">Mycena albidolilacea</name>
    <dbReference type="NCBI Taxonomy" id="1033008"/>
    <lineage>
        <taxon>Eukaryota</taxon>
        <taxon>Fungi</taxon>
        <taxon>Dikarya</taxon>
        <taxon>Basidiomycota</taxon>
        <taxon>Agaricomycotina</taxon>
        <taxon>Agaricomycetes</taxon>
        <taxon>Agaricomycetidae</taxon>
        <taxon>Agaricales</taxon>
        <taxon>Marasmiineae</taxon>
        <taxon>Mycenaceae</taxon>
        <taxon>Mycena</taxon>
    </lineage>
</organism>
<comment type="caution">
    <text evidence="2">The sequence shown here is derived from an EMBL/GenBank/DDBJ whole genome shotgun (WGS) entry which is preliminary data.</text>
</comment>
<evidence type="ECO:0000256" key="1">
    <source>
        <dbReference type="SAM" id="MobiDB-lite"/>
    </source>
</evidence>
<dbReference type="Proteomes" id="UP001218218">
    <property type="component" value="Unassembled WGS sequence"/>
</dbReference>
<reference evidence="2" key="1">
    <citation type="submission" date="2023-03" db="EMBL/GenBank/DDBJ databases">
        <title>Massive genome expansion in bonnet fungi (Mycena s.s.) driven by repeated elements and novel gene families across ecological guilds.</title>
        <authorList>
            <consortium name="Lawrence Berkeley National Laboratory"/>
            <person name="Harder C.B."/>
            <person name="Miyauchi S."/>
            <person name="Viragh M."/>
            <person name="Kuo A."/>
            <person name="Thoen E."/>
            <person name="Andreopoulos B."/>
            <person name="Lu D."/>
            <person name="Skrede I."/>
            <person name="Drula E."/>
            <person name="Henrissat B."/>
            <person name="Morin E."/>
            <person name="Kohler A."/>
            <person name="Barry K."/>
            <person name="LaButti K."/>
            <person name="Morin E."/>
            <person name="Salamov A."/>
            <person name="Lipzen A."/>
            <person name="Mereny Z."/>
            <person name="Hegedus B."/>
            <person name="Baldrian P."/>
            <person name="Stursova M."/>
            <person name="Weitz H."/>
            <person name="Taylor A."/>
            <person name="Grigoriev I.V."/>
            <person name="Nagy L.G."/>
            <person name="Martin F."/>
            <person name="Kauserud H."/>
        </authorList>
    </citation>
    <scope>NUCLEOTIDE SEQUENCE</scope>
    <source>
        <strain evidence="2">CBHHK002</strain>
    </source>
</reference>
<protein>
    <submittedName>
        <fullName evidence="2">Uncharacterized protein</fullName>
    </submittedName>
</protein>
<dbReference type="AlphaFoldDB" id="A0AAD7EZ63"/>
<dbReference type="EMBL" id="JARIHO010000005">
    <property type="protein sequence ID" value="KAJ7360666.1"/>
    <property type="molecule type" value="Genomic_DNA"/>
</dbReference>
<feature type="compositionally biased region" description="Basic and acidic residues" evidence="1">
    <location>
        <begin position="153"/>
        <end position="162"/>
    </location>
</feature>
<gene>
    <name evidence="2" type="ORF">DFH08DRAFT_800111</name>
</gene>
<keyword evidence="3" id="KW-1185">Reference proteome</keyword>